<sequence>MQIIRRYLAGIIVVVCLLSSLFSMQSRQVAVYLPMQVNTEMEKRACWISYIDMESELSDKSEAAFRAKVHAMYDTVKRYGLNTVIVHARAMGDAFYPSDYFPYSEYMSKTRTYPGYDPYEIMVAVAHEEGLRFEAWINPYRLSLGKETTASFEHTPFYAKYQSMILEYQGQNGTCLVLNPQSAEAQQLVVNQVAEILERYPVDGIHFDDYFFVDGMQDTLPQEEKMQAVNALVQKVYQTVKQKRPDCEFGISPAGNPDYARSQGADIDTWLSQEGYVDYVMPQIYWTDRYVTDGKEVPMFSNRCEVWQTLHTNPEIKLYAGLALYRVGETSDTDLDWALREDNLATQCAHIYGMGYDGFALFRYAYLKENGTQVELQNLYSYLKKQAGILTSEVDAGIVYTVHMQTFGWQEAKMDGIVAGYTKQEKSVEAVRIQLGAYVPKGNVRYAVETAQGQSAWRKDGEQAGSVGQKEPLLGIRINLTGGISDSYDILYRVYVSAQGWTDWGKNGTYTGGGTIQALQVKLVKKAE</sequence>
<dbReference type="InterPro" id="IPR003790">
    <property type="entry name" value="GHL10"/>
</dbReference>
<dbReference type="InterPro" id="IPR017853">
    <property type="entry name" value="GH"/>
</dbReference>
<dbReference type="Pfam" id="PF07538">
    <property type="entry name" value="ChW"/>
    <property type="match status" value="1"/>
</dbReference>
<dbReference type="Proteomes" id="UP000515819">
    <property type="component" value="Chromosome"/>
</dbReference>
<dbReference type="SMART" id="SM00728">
    <property type="entry name" value="ChW"/>
    <property type="match status" value="3"/>
</dbReference>
<dbReference type="GO" id="GO:0016787">
    <property type="term" value="F:hydrolase activity"/>
    <property type="evidence" value="ECO:0007669"/>
    <property type="project" value="UniProtKB-KW"/>
</dbReference>
<keyword evidence="4" id="KW-1185">Reference proteome</keyword>
<evidence type="ECO:0000313" key="3">
    <source>
        <dbReference type="EMBL" id="QNL98555.1"/>
    </source>
</evidence>
<name>A0A7G9FJ24_9FIRM</name>
<gene>
    <name evidence="3" type="ORF">H9Q76_07235</name>
</gene>
<reference evidence="3 4" key="1">
    <citation type="submission" date="2020-08" db="EMBL/GenBank/DDBJ databases">
        <authorList>
            <person name="Liu C."/>
            <person name="Sun Q."/>
        </authorList>
    </citation>
    <scope>NUCLEOTIDE SEQUENCE [LARGE SCALE GENOMIC DNA]</scope>
    <source>
        <strain evidence="3 4">NSJ-4</strain>
    </source>
</reference>
<protein>
    <submittedName>
        <fullName evidence="3">Family 10 glycosylhydrolase</fullName>
    </submittedName>
</protein>
<keyword evidence="3" id="KW-0378">Hydrolase</keyword>
<dbReference type="InterPro" id="IPR052177">
    <property type="entry name" value="Divisome_Glycosyl_Hydrolase"/>
</dbReference>
<dbReference type="EMBL" id="CP060632">
    <property type="protein sequence ID" value="QNL98555.1"/>
    <property type="molecule type" value="Genomic_DNA"/>
</dbReference>
<evidence type="ECO:0000259" key="2">
    <source>
        <dbReference type="Pfam" id="PF02638"/>
    </source>
</evidence>
<dbReference type="KEGG" id="wcp:H9Q76_07235"/>
<organism evidence="3 4">
    <name type="scientific">Wujia chipingensis</name>
    <dbReference type="NCBI Taxonomy" id="2763670"/>
    <lineage>
        <taxon>Bacteria</taxon>
        <taxon>Bacillati</taxon>
        <taxon>Bacillota</taxon>
        <taxon>Clostridia</taxon>
        <taxon>Lachnospirales</taxon>
        <taxon>Lachnospiraceae</taxon>
        <taxon>Wujia</taxon>
    </lineage>
</organism>
<dbReference type="Pfam" id="PF02638">
    <property type="entry name" value="GHL10"/>
    <property type="match status" value="1"/>
</dbReference>
<dbReference type="PANTHER" id="PTHR43405:SF1">
    <property type="entry name" value="GLYCOSYL HYDROLASE DIGH"/>
    <property type="match status" value="1"/>
</dbReference>
<dbReference type="AlphaFoldDB" id="A0A7G9FJ24"/>
<evidence type="ECO:0000256" key="1">
    <source>
        <dbReference type="ARBA" id="ARBA00022729"/>
    </source>
</evidence>
<dbReference type="InterPro" id="IPR006637">
    <property type="entry name" value="ChW"/>
</dbReference>
<accession>A0A7G9FJ24</accession>
<feature type="domain" description="Glycosyl hydrolase-like 10" evidence="2">
    <location>
        <begin position="44"/>
        <end position="338"/>
    </location>
</feature>
<dbReference type="RefSeq" id="WP_227572765.1">
    <property type="nucleotide sequence ID" value="NZ_CP060632.1"/>
</dbReference>
<dbReference type="Gene3D" id="3.20.20.80">
    <property type="entry name" value="Glycosidases"/>
    <property type="match status" value="2"/>
</dbReference>
<proteinExistence type="predicted"/>
<evidence type="ECO:0000313" key="4">
    <source>
        <dbReference type="Proteomes" id="UP000515819"/>
    </source>
</evidence>
<dbReference type="SUPFAM" id="SSF51445">
    <property type="entry name" value="(Trans)glycosidases"/>
    <property type="match status" value="1"/>
</dbReference>
<keyword evidence="1" id="KW-0732">Signal</keyword>
<dbReference type="PANTHER" id="PTHR43405">
    <property type="entry name" value="GLYCOSYL HYDROLASE DIGH"/>
    <property type="match status" value="1"/>
</dbReference>